<dbReference type="EMBL" id="CYKH01001430">
    <property type="protein sequence ID" value="CUG87073.1"/>
    <property type="molecule type" value="Genomic_DNA"/>
</dbReference>
<keyword evidence="16" id="KW-1185">Reference proteome</keyword>
<keyword evidence="12" id="KW-0175">Coiled coil</keyword>
<keyword evidence="6" id="KW-0808">Transferase</keyword>
<dbReference type="EC" id="2.4.1.122" evidence="4"/>
<comment type="similarity">
    <text evidence="3">Belongs to the glycosyltransferase 31 family. Beta3-Gal-T subfamily.</text>
</comment>
<evidence type="ECO:0000256" key="11">
    <source>
        <dbReference type="ARBA" id="ARBA00023136"/>
    </source>
</evidence>
<dbReference type="GO" id="GO:0016263">
    <property type="term" value="F:glycoprotein-N-acetylgalactosamine 3-beta-galactosyltransferase activity"/>
    <property type="evidence" value="ECO:0007669"/>
    <property type="project" value="UniProtKB-EC"/>
</dbReference>
<evidence type="ECO:0000256" key="3">
    <source>
        <dbReference type="ARBA" id="ARBA00006462"/>
    </source>
</evidence>
<dbReference type="GO" id="GO:0016020">
    <property type="term" value="C:membrane"/>
    <property type="evidence" value="ECO:0007669"/>
    <property type="project" value="UniProtKB-SubCell"/>
</dbReference>
<evidence type="ECO:0000256" key="8">
    <source>
        <dbReference type="ARBA" id="ARBA00022741"/>
    </source>
</evidence>
<feature type="domain" description="Fringe-like glycosyltransferase" evidence="14">
    <location>
        <begin position="669"/>
        <end position="819"/>
    </location>
</feature>
<dbReference type="InterPro" id="IPR026050">
    <property type="entry name" value="C1GALT1/C1GALT1_chp1"/>
</dbReference>
<keyword evidence="10" id="KW-1133">Transmembrane helix</keyword>
<dbReference type="PANTHER" id="PTHR23033">
    <property type="entry name" value="BETA1,3-GALACTOSYLTRANSFERASE"/>
    <property type="match status" value="1"/>
</dbReference>
<feature type="compositionally biased region" description="Low complexity" evidence="13">
    <location>
        <begin position="216"/>
        <end position="231"/>
    </location>
</feature>
<dbReference type="InterPro" id="IPR003378">
    <property type="entry name" value="Fringe-like_glycosylTrfase"/>
</dbReference>
<evidence type="ECO:0000256" key="1">
    <source>
        <dbReference type="ARBA" id="ARBA00004606"/>
    </source>
</evidence>
<protein>
    <recommendedName>
        <fullName evidence="4">N-acetylgalactosaminide beta-1,3-galactosyltransferase</fullName>
        <ecNumber evidence="4">2.4.1.122</ecNumber>
    </recommendedName>
</protein>
<evidence type="ECO:0000256" key="4">
    <source>
        <dbReference type="ARBA" id="ARBA00012557"/>
    </source>
</evidence>
<proteinExistence type="inferred from homology"/>
<evidence type="ECO:0000313" key="16">
    <source>
        <dbReference type="Proteomes" id="UP000051952"/>
    </source>
</evidence>
<keyword evidence="7" id="KW-0812">Transmembrane</keyword>
<evidence type="ECO:0000313" key="15">
    <source>
        <dbReference type="EMBL" id="CUG87073.1"/>
    </source>
</evidence>
<name>A0A0S4J9N2_BODSA</name>
<evidence type="ECO:0000256" key="10">
    <source>
        <dbReference type="ARBA" id="ARBA00022989"/>
    </source>
</evidence>
<evidence type="ECO:0000256" key="12">
    <source>
        <dbReference type="SAM" id="Coils"/>
    </source>
</evidence>
<evidence type="ECO:0000256" key="5">
    <source>
        <dbReference type="ARBA" id="ARBA00022676"/>
    </source>
</evidence>
<accession>A0A0S4J9N2</accession>
<keyword evidence="5" id="KW-0328">Glycosyltransferase</keyword>
<evidence type="ECO:0000256" key="6">
    <source>
        <dbReference type="ARBA" id="ARBA00022679"/>
    </source>
</evidence>
<dbReference type="OrthoDB" id="414175at2759"/>
<evidence type="ECO:0000256" key="13">
    <source>
        <dbReference type="SAM" id="MobiDB-lite"/>
    </source>
</evidence>
<dbReference type="GO" id="GO:0000166">
    <property type="term" value="F:nucleotide binding"/>
    <property type="evidence" value="ECO:0007669"/>
    <property type="project" value="UniProtKB-KW"/>
</dbReference>
<gene>
    <name evidence="15" type="ORF">BSAL_08195</name>
</gene>
<dbReference type="Pfam" id="PF02434">
    <property type="entry name" value="Fringe"/>
    <property type="match status" value="1"/>
</dbReference>
<comment type="pathway">
    <text evidence="2">Protein modification; protein glycosylation.</text>
</comment>
<keyword evidence="9" id="KW-0735">Signal-anchor</keyword>
<comment type="subcellular location">
    <subcellularLocation>
        <location evidence="1">Membrane</location>
        <topology evidence="1">Single-pass type II membrane protein</topology>
    </subcellularLocation>
</comment>
<dbReference type="Gene3D" id="3.90.550.50">
    <property type="match status" value="1"/>
</dbReference>
<evidence type="ECO:0000256" key="7">
    <source>
        <dbReference type="ARBA" id="ARBA00022692"/>
    </source>
</evidence>
<dbReference type="Proteomes" id="UP000051952">
    <property type="component" value="Unassembled WGS sequence"/>
</dbReference>
<evidence type="ECO:0000256" key="2">
    <source>
        <dbReference type="ARBA" id="ARBA00004922"/>
    </source>
</evidence>
<keyword evidence="8" id="KW-0547">Nucleotide-binding</keyword>
<organism evidence="15 16">
    <name type="scientific">Bodo saltans</name>
    <name type="common">Flagellated protozoan</name>
    <dbReference type="NCBI Taxonomy" id="75058"/>
    <lineage>
        <taxon>Eukaryota</taxon>
        <taxon>Discoba</taxon>
        <taxon>Euglenozoa</taxon>
        <taxon>Kinetoplastea</taxon>
        <taxon>Metakinetoplastina</taxon>
        <taxon>Eubodonida</taxon>
        <taxon>Bodonidae</taxon>
        <taxon>Bodo</taxon>
    </lineage>
</organism>
<sequence>MSPSTTTTTVPMRMSTARTLCALAILVIFLFSVAQHVGVFIHVVNDSSTATRGQRSESSNIAAFTGRKNQRAFQNINRHTFVPPTSGSIAPLHRPPTDAPRTDTTVEADVLTSPSATNNIHQEPPPVVVVDTINIMEDNYPIAPPPGTTRRDALLHPPPPRGGGGDSGDVSTFLWPLTYLCPPLVLSQSSSVSAPTRAAQRAAVHGVKLPSPHHNNITTATTTASSPASPSANITFPRIVHPFHDGNRTSTTDPSYQEAERSYRHTLDVNGSRCFAEYRGIDYNSGRANDLAQLRGVTLGFCLQMCLHRNDLVHQSHHHKQESDGGGRAKRMIEEDDPAADRLCSGVAYYNWTGICWLKKRLSGADVGGASQQFVPITDVVTNETLDFGFAGIAADFGDGSTAPSRHLIQKRVTDTNVYLLGGTQRMKLFDGVITNVEKESSLHSQQSALPNNDDFVAPPPLLVQTRNNGRRHHAGGVNLTSILYGVLSEHHYVTSRMIPVLKTWLRDEDVVVLLVESNERGVHEESERLLKPYLQGLRVTPSTVREVAYLRRNTLRDLQRPADMNPREFEALRAPVQLPLPERKRRVLITSAEQMRHDKLLRSLNVPVLQTKKAKEQLEARINAVMDRRSMIQRRQLDQGEFRLGDDSGAWKDLPGIELIYTRFKNFSYYMMIDDDAYIIQHNLRILLNSFYIRHSHPWRTSLYTGVLSVWYQPIDTSRATMTPFIQGGAGILMTNKAVSRVFPLVNRCRFACDYLPHGDVRLGCCMKKVVGISPTYETTFWHMHIYRAQGRDGRPYRSMFPVSFHRMKNESMMNALDQCVSDDIARLQADGFPLAAPVRWTSIEECYRWMRNTTDHEYKFQMEGLH</sequence>
<reference evidence="16" key="1">
    <citation type="submission" date="2015-09" db="EMBL/GenBank/DDBJ databases">
        <authorList>
            <consortium name="Pathogen Informatics"/>
        </authorList>
    </citation>
    <scope>NUCLEOTIDE SEQUENCE [LARGE SCALE GENOMIC DNA]</scope>
    <source>
        <strain evidence="16">Lake Konstanz</strain>
    </source>
</reference>
<evidence type="ECO:0000259" key="14">
    <source>
        <dbReference type="Pfam" id="PF02434"/>
    </source>
</evidence>
<evidence type="ECO:0000256" key="9">
    <source>
        <dbReference type="ARBA" id="ARBA00022968"/>
    </source>
</evidence>
<feature type="region of interest" description="Disordered" evidence="13">
    <location>
        <begin position="143"/>
        <end position="168"/>
    </location>
</feature>
<keyword evidence="11" id="KW-0472">Membrane</keyword>
<dbReference type="AlphaFoldDB" id="A0A0S4J9N2"/>
<dbReference type="VEuPathDB" id="TriTrypDB:BSAL_08195"/>
<feature type="region of interest" description="Disordered" evidence="13">
    <location>
        <begin position="208"/>
        <end position="231"/>
    </location>
</feature>
<feature type="coiled-coil region" evidence="12">
    <location>
        <begin position="609"/>
        <end position="636"/>
    </location>
</feature>